<gene>
    <name evidence="2" type="ORF">ACFSYS_12000</name>
</gene>
<sequence length="61" mass="6965">MRNLKKLHKAEYHPVGDLETLLFGHAKPFEEKVVFGNPFVMNSEAEIQQAYDDFHSGKMGS</sequence>
<proteinExistence type="predicted"/>
<feature type="domain" description="Pirin C-terminal" evidence="1">
    <location>
        <begin position="21"/>
        <end position="60"/>
    </location>
</feature>
<dbReference type="InterPro" id="IPR011051">
    <property type="entry name" value="RmlC_Cupin_sf"/>
</dbReference>
<accession>A0ABW5X8N1</accession>
<dbReference type="InterPro" id="IPR008778">
    <property type="entry name" value="Pirin_C_dom"/>
</dbReference>
<dbReference type="Gene3D" id="2.60.120.10">
    <property type="entry name" value="Jelly Rolls"/>
    <property type="match status" value="2"/>
</dbReference>
<dbReference type="SUPFAM" id="SSF51182">
    <property type="entry name" value="RmlC-like cupins"/>
    <property type="match status" value="1"/>
</dbReference>
<evidence type="ECO:0000313" key="3">
    <source>
        <dbReference type="Proteomes" id="UP001597438"/>
    </source>
</evidence>
<comment type="caution">
    <text evidence="2">The sequence shown here is derived from an EMBL/GenBank/DDBJ whole genome shotgun (WGS) entry which is preliminary data.</text>
</comment>
<protein>
    <submittedName>
        <fullName evidence="2">Pirin-like C-terminal cupin domain-containing protein</fullName>
    </submittedName>
</protein>
<dbReference type="RefSeq" id="WP_251740789.1">
    <property type="nucleotide sequence ID" value="NZ_JBHUOJ010000027.1"/>
</dbReference>
<keyword evidence="3" id="KW-1185">Reference proteome</keyword>
<dbReference type="EMBL" id="JBHUOJ010000027">
    <property type="protein sequence ID" value="MFD2834011.1"/>
    <property type="molecule type" value="Genomic_DNA"/>
</dbReference>
<reference evidence="3" key="1">
    <citation type="journal article" date="2019" name="Int. J. Syst. Evol. Microbiol.">
        <title>The Global Catalogue of Microorganisms (GCM) 10K type strain sequencing project: providing services to taxonomists for standard genome sequencing and annotation.</title>
        <authorList>
            <consortium name="The Broad Institute Genomics Platform"/>
            <consortium name="The Broad Institute Genome Sequencing Center for Infectious Disease"/>
            <person name="Wu L."/>
            <person name="Ma J."/>
        </authorList>
    </citation>
    <scope>NUCLEOTIDE SEQUENCE [LARGE SCALE GENOMIC DNA]</scope>
    <source>
        <strain evidence="3">KCTC 52925</strain>
    </source>
</reference>
<organism evidence="2 3">
    <name type="scientific">Christiangramia antarctica</name>
    <dbReference type="NCBI Taxonomy" id="2058158"/>
    <lineage>
        <taxon>Bacteria</taxon>
        <taxon>Pseudomonadati</taxon>
        <taxon>Bacteroidota</taxon>
        <taxon>Flavobacteriia</taxon>
        <taxon>Flavobacteriales</taxon>
        <taxon>Flavobacteriaceae</taxon>
        <taxon>Christiangramia</taxon>
    </lineage>
</organism>
<name>A0ABW5X8N1_9FLAO</name>
<dbReference type="InterPro" id="IPR014710">
    <property type="entry name" value="RmlC-like_jellyroll"/>
</dbReference>
<dbReference type="Pfam" id="PF05726">
    <property type="entry name" value="Pirin_C"/>
    <property type="match status" value="1"/>
</dbReference>
<dbReference type="Proteomes" id="UP001597438">
    <property type="component" value="Unassembled WGS sequence"/>
</dbReference>
<evidence type="ECO:0000259" key="1">
    <source>
        <dbReference type="Pfam" id="PF05726"/>
    </source>
</evidence>
<evidence type="ECO:0000313" key="2">
    <source>
        <dbReference type="EMBL" id="MFD2834011.1"/>
    </source>
</evidence>